<evidence type="ECO:0000313" key="2">
    <source>
        <dbReference type="EMBL" id="KAF4637138.1"/>
    </source>
</evidence>
<sequence length="860" mass="96995">MDDSCCICGLVLATNDSDFPQWCKSIRALCRIERKTILTDIGSVDGDAMPFKFSILQYGSRRFYYCRNSAEDDDSEDFCYPFHDICWTLLHDIGGDKLLGDNLDPLFDIFNSSHYVQKPRCLSWGQDYYLEDILDTPLRKDEVISTLKKADFTKSVDPLHFTFPLRQQASSPARPITTLMVATVFNVKKIFLGFSVFVTSFIHSYRTRLLRAFPAAVVPDSHPRVAGLLSLPTEILESIIISLDYADVQHFLKASSNLYRIYGGDGCNLPSLFWKSRFWVHGETAFARSIPPPPYSYEDWFFTITSEMKNGLNNLKLRNRKRIWKIGLDLISVIRAIKDPDRVLHGDIVTPPASLMRDPTASCLAMKYDSGNCRELKQVFVPFDNWSSGTWLSNVIPSYVLVSNRRLISGLTFTFSNGAFIDIGQFGFEAIDTDGLAERYLHCSASSRPDQLAVSKWPLRDPKGICVGLDAMRIVRISIENREHNKLNNVLWVPLYPSFVPSLHEKDIAALYQLQRQFFAPASFISIEPENGRLIAITVYSPIGRGAGVTGIRFIYDTGLESMWGSADDAASLAFFLDRSERLIGVSIYKVGTVVCHLKVSHLVTSAARYADKVLQFTTNFHRTSDLVPQFQDHSKLLVECVSYTAPKGGYLSGFCGCFTNSPSSSSKQLNCFGVVGAATEIPLNPMCLSIENCTQHGEGRSRREMPLGGLWDHGEQRSCLFFAKQFSSIQASVNMTESKYRRVGQVTGLLFHSSDEGYPDLLGQWTGAGETYYFEVGERILDLSVATIKPKEKILIRAQLSQVEGITVVTNRKKITWSRTAPRFKVEFIITNQWRQKISEVSWDFNAIFDRVKCNYSCI</sequence>
<gene>
    <name evidence="2" type="ORF">G7Y89_g928</name>
</gene>
<dbReference type="Proteomes" id="UP000566819">
    <property type="component" value="Unassembled WGS sequence"/>
</dbReference>
<comment type="caution">
    <text evidence="2">The sequence shown here is derived from an EMBL/GenBank/DDBJ whole genome shotgun (WGS) entry which is preliminary data.</text>
</comment>
<reference evidence="2 3" key="1">
    <citation type="submission" date="2020-03" db="EMBL/GenBank/DDBJ databases">
        <title>Draft Genome Sequence of Cudoniella acicularis.</title>
        <authorList>
            <person name="Buettner E."/>
            <person name="Kellner H."/>
        </authorList>
    </citation>
    <scope>NUCLEOTIDE SEQUENCE [LARGE SCALE GENOMIC DNA]</scope>
    <source>
        <strain evidence="2 3">DSM 108380</strain>
    </source>
</reference>
<organism evidence="2 3">
    <name type="scientific">Cudoniella acicularis</name>
    <dbReference type="NCBI Taxonomy" id="354080"/>
    <lineage>
        <taxon>Eukaryota</taxon>
        <taxon>Fungi</taxon>
        <taxon>Dikarya</taxon>
        <taxon>Ascomycota</taxon>
        <taxon>Pezizomycotina</taxon>
        <taxon>Leotiomycetes</taxon>
        <taxon>Helotiales</taxon>
        <taxon>Tricladiaceae</taxon>
        <taxon>Cudoniella</taxon>
    </lineage>
</organism>
<keyword evidence="3" id="KW-1185">Reference proteome</keyword>
<dbReference type="PROSITE" id="PS50181">
    <property type="entry name" value="FBOX"/>
    <property type="match status" value="1"/>
</dbReference>
<dbReference type="InterPro" id="IPR001810">
    <property type="entry name" value="F-box_dom"/>
</dbReference>
<dbReference type="EMBL" id="JAAMPI010000034">
    <property type="protein sequence ID" value="KAF4637138.1"/>
    <property type="molecule type" value="Genomic_DNA"/>
</dbReference>
<dbReference type="AlphaFoldDB" id="A0A8H4W7G4"/>
<evidence type="ECO:0000313" key="3">
    <source>
        <dbReference type="Proteomes" id="UP000566819"/>
    </source>
</evidence>
<feature type="domain" description="F-box" evidence="1">
    <location>
        <begin position="225"/>
        <end position="277"/>
    </location>
</feature>
<accession>A0A8H4W7G4</accession>
<proteinExistence type="predicted"/>
<protein>
    <recommendedName>
        <fullName evidence="1">F-box domain-containing protein</fullName>
    </recommendedName>
</protein>
<dbReference type="OrthoDB" id="5273847at2759"/>
<name>A0A8H4W7G4_9HELO</name>
<evidence type="ECO:0000259" key="1">
    <source>
        <dbReference type="PROSITE" id="PS50181"/>
    </source>
</evidence>